<dbReference type="GeneID" id="41957556"/>
<reference evidence="2" key="2">
    <citation type="submission" date="2019-10" db="EMBL/GenBank/DDBJ databases">
        <authorList>
            <consortium name="NCBI Genome Project"/>
        </authorList>
    </citation>
    <scope>NUCLEOTIDE SEQUENCE</scope>
    <source>
        <strain evidence="2">NI907</strain>
    </source>
</reference>
<keyword evidence="1" id="KW-1185">Reference proteome</keyword>
<organism evidence="1 2">
    <name type="scientific">Pyricularia grisea</name>
    <name type="common">Crabgrass-specific blast fungus</name>
    <name type="synonym">Magnaporthe grisea</name>
    <dbReference type="NCBI Taxonomy" id="148305"/>
    <lineage>
        <taxon>Eukaryota</taxon>
        <taxon>Fungi</taxon>
        <taxon>Dikarya</taxon>
        <taxon>Ascomycota</taxon>
        <taxon>Pezizomycotina</taxon>
        <taxon>Sordariomycetes</taxon>
        <taxon>Sordariomycetidae</taxon>
        <taxon>Magnaporthales</taxon>
        <taxon>Pyriculariaceae</taxon>
        <taxon>Pyricularia</taxon>
    </lineage>
</organism>
<reference evidence="2" key="3">
    <citation type="submission" date="2025-08" db="UniProtKB">
        <authorList>
            <consortium name="RefSeq"/>
        </authorList>
    </citation>
    <scope>IDENTIFICATION</scope>
    <source>
        <strain evidence="2">NI907</strain>
    </source>
</reference>
<dbReference type="KEGG" id="pgri:PgNI_02583"/>
<accession>A0A6P8BL04</accession>
<dbReference type="RefSeq" id="XP_030987772.1">
    <property type="nucleotide sequence ID" value="XM_031122645.1"/>
</dbReference>
<dbReference type="OrthoDB" id="4524829at2759"/>
<dbReference type="AlphaFoldDB" id="A0A6P8BL04"/>
<gene>
    <name evidence="2" type="ORF">PgNI_02583</name>
</gene>
<evidence type="ECO:0000313" key="1">
    <source>
        <dbReference type="Proteomes" id="UP000515153"/>
    </source>
</evidence>
<name>A0A6P8BL04_PYRGI</name>
<protein>
    <submittedName>
        <fullName evidence="2">Uncharacterized protein</fullName>
    </submittedName>
</protein>
<evidence type="ECO:0000313" key="2">
    <source>
        <dbReference type="RefSeq" id="XP_030987772.1"/>
    </source>
</evidence>
<reference evidence="2" key="1">
    <citation type="journal article" date="2019" name="Mol. Biol. Evol.">
        <title>Blast fungal genomes show frequent chromosomal changes, gene gains and losses, and effector gene turnover.</title>
        <authorList>
            <person name="Gomez Luciano L.B."/>
            <person name="Jason Tsai I."/>
            <person name="Chuma I."/>
            <person name="Tosa Y."/>
            <person name="Chen Y.H."/>
            <person name="Li J.Y."/>
            <person name="Li M.Y."/>
            <person name="Jade Lu M.Y."/>
            <person name="Nakayashiki H."/>
            <person name="Li W.H."/>
        </authorList>
    </citation>
    <scope>NUCLEOTIDE SEQUENCE</scope>
    <source>
        <strain evidence="2">NI907</strain>
    </source>
</reference>
<sequence>MSDSSAWLSDRSKTVEGHNMTCALYFNDNLVWGPMSCHNNTTTIQSALRQADKRMELRLGTKDKTVEGHTKSFNIKYKGKNILEDHSCHNNLEGLVVAINSIWIAAPPQ</sequence>
<dbReference type="Proteomes" id="UP000515153">
    <property type="component" value="Unplaced"/>
</dbReference>
<proteinExistence type="predicted"/>